<dbReference type="GO" id="GO:0005615">
    <property type="term" value="C:extracellular space"/>
    <property type="evidence" value="ECO:0007669"/>
    <property type="project" value="TreeGrafter"/>
</dbReference>
<dbReference type="FunCoup" id="B3LY99">
    <property type="interactions" value="18"/>
</dbReference>
<dbReference type="SUPFAM" id="SSF57362">
    <property type="entry name" value="BPTI-like"/>
    <property type="match status" value="1"/>
</dbReference>
<dbReference type="AlphaFoldDB" id="B3LY99"/>
<keyword evidence="4" id="KW-0722">Serine protease inhibitor</keyword>
<gene>
    <name evidence="8" type="primary">Dana\GF16246</name>
    <name evidence="8" type="synonym">dana_GLEANR_17516</name>
    <name evidence="8" type="ORF">GF16246</name>
</gene>
<evidence type="ECO:0000259" key="7">
    <source>
        <dbReference type="PROSITE" id="PS50279"/>
    </source>
</evidence>
<dbReference type="Gene3D" id="4.10.410.10">
    <property type="entry name" value="Pancreatic trypsin inhibitor Kunitz domain"/>
    <property type="match status" value="1"/>
</dbReference>
<sequence length="110" mass="13004">MLYLQLALFFAILVLASSIESLQEEYAKEQFKLRKEICYKQPDYGKCKGRRSLWYFNVHRHKCMKFVYSNCGGNQNRFFSSADCEEFCKGFPLPKPNPLQKRSFNKARKA</sequence>
<dbReference type="EMBL" id="CH902617">
    <property type="protein sequence ID" value="EDV44003.2"/>
    <property type="molecule type" value="Genomic_DNA"/>
</dbReference>
<name>B3LY99_DROAN</name>
<keyword evidence="2" id="KW-0964">Secreted</keyword>
<dbReference type="InParanoid" id="B3LY99"/>
<evidence type="ECO:0000313" key="9">
    <source>
        <dbReference type="Proteomes" id="UP000007801"/>
    </source>
</evidence>
<proteinExistence type="predicted"/>
<dbReference type="PANTHER" id="PTHR10083:SF217">
    <property type="entry name" value="BOOPHILIN-H2"/>
    <property type="match status" value="1"/>
</dbReference>
<dbReference type="InterPro" id="IPR036880">
    <property type="entry name" value="Kunitz_BPTI_sf"/>
</dbReference>
<dbReference type="PANTHER" id="PTHR10083">
    <property type="entry name" value="KUNITZ-TYPE PROTEASE INHIBITOR-RELATED"/>
    <property type="match status" value="1"/>
</dbReference>
<comment type="subcellular location">
    <subcellularLocation>
        <location evidence="1">Secreted</location>
    </subcellularLocation>
</comment>
<dbReference type="InterPro" id="IPR002223">
    <property type="entry name" value="Kunitz_BPTI"/>
</dbReference>
<dbReference type="InterPro" id="IPR050098">
    <property type="entry name" value="TFPI/VKTCI-like"/>
</dbReference>
<feature type="chain" id="PRO_5006454395" description="BPTI/Kunitz inhibitor domain-containing protein" evidence="6">
    <location>
        <begin position="17"/>
        <end position="110"/>
    </location>
</feature>
<dbReference type="PRINTS" id="PR00759">
    <property type="entry name" value="BASICPTASE"/>
</dbReference>
<dbReference type="HOGENOM" id="CLU_112937_0_0_1"/>
<feature type="signal peptide" evidence="6">
    <location>
        <begin position="1"/>
        <end position="16"/>
    </location>
</feature>
<keyword evidence="9" id="KW-1185">Reference proteome</keyword>
<dbReference type="PROSITE" id="PS50279">
    <property type="entry name" value="BPTI_KUNITZ_2"/>
    <property type="match status" value="1"/>
</dbReference>
<dbReference type="GeneID" id="6499043"/>
<organism evidence="8 9">
    <name type="scientific">Drosophila ananassae</name>
    <name type="common">Fruit fly</name>
    <dbReference type="NCBI Taxonomy" id="7217"/>
    <lineage>
        <taxon>Eukaryota</taxon>
        <taxon>Metazoa</taxon>
        <taxon>Ecdysozoa</taxon>
        <taxon>Arthropoda</taxon>
        <taxon>Hexapoda</taxon>
        <taxon>Insecta</taxon>
        <taxon>Pterygota</taxon>
        <taxon>Neoptera</taxon>
        <taxon>Endopterygota</taxon>
        <taxon>Diptera</taxon>
        <taxon>Brachycera</taxon>
        <taxon>Muscomorpha</taxon>
        <taxon>Ephydroidea</taxon>
        <taxon>Drosophilidae</taxon>
        <taxon>Drosophila</taxon>
        <taxon>Sophophora</taxon>
    </lineage>
</organism>
<dbReference type="eggNOG" id="KOG4295">
    <property type="taxonomic scope" value="Eukaryota"/>
</dbReference>
<dbReference type="Proteomes" id="UP000007801">
    <property type="component" value="Unassembled WGS sequence"/>
</dbReference>
<dbReference type="SMART" id="SM00131">
    <property type="entry name" value="KU"/>
    <property type="match status" value="1"/>
</dbReference>
<reference evidence="8 9" key="1">
    <citation type="journal article" date="2007" name="Nature">
        <title>Evolution of genes and genomes on the Drosophila phylogeny.</title>
        <authorList>
            <consortium name="Drosophila 12 Genomes Consortium"/>
            <person name="Clark A.G."/>
            <person name="Eisen M.B."/>
            <person name="Smith D.R."/>
            <person name="Bergman C.M."/>
            <person name="Oliver B."/>
            <person name="Markow T.A."/>
            <person name="Kaufman T.C."/>
            <person name="Kellis M."/>
            <person name="Gelbart W."/>
            <person name="Iyer V.N."/>
            <person name="Pollard D.A."/>
            <person name="Sackton T.B."/>
            <person name="Larracuente A.M."/>
            <person name="Singh N.D."/>
            <person name="Abad J.P."/>
            <person name="Abt D.N."/>
            <person name="Adryan B."/>
            <person name="Aguade M."/>
            <person name="Akashi H."/>
            <person name="Anderson W.W."/>
            <person name="Aquadro C.F."/>
            <person name="Ardell D.H."/>
            <person name="Arguello R."/>
            <person name="Artieri C.G."/>
            <person name="Barbash D.A."/>
            <person name="Barker D."/>
            <person name="Barsanti P."/>
            <person name="Batterham P."/>
            <person name="Batzoglou S."/>
            <person name="Begun D."/>
            <person name="Bhutkar A."/>
            <person name="Blanco E."/>
            <person name="Bosak S.A."/>
            <person name="Bradley R.K."/>
            <person name="Brand A.D."/>
            <person name="Brent M.R."/>
            <person name="Brooks A.N."/>
            <person name="Brown R.H."/>
            <person name="Butlin R.K."/>
            <person name="Caggese C."/>
            <person name="Calvi B.R."/>
            <person name="Bernardo de Carvalho A."/>
            <person name="Caspi A."/>
            <person name="Castrezana S."/>
            <person name="Celniker S.E."/>
            <person name="Chang J.L."/>
            <person name="Chapple C."/>
            <person name="Chatterji S."/>
            <person name="Chinwalla A."/>
            <person name="Civetta A."/>
            <person name="Clifton S.W."/>
            <person name="Comeron J.M."/>
            <person name="Costello J.C."/>
            <person name="Coyne J.A."/>
            <person name="Daub J."/>
            <person name="David R.G."/>
            <person name="Delcher A.L."/>
            <person name="Delehaunty K."/>
            <person name="Do C.B."/>
            <person name="Ebling H."/>
            <person name="Edwards K."/>
            <person name="Eickbush T."/>
            <person name="Evans J.D."/>
            <person name="Filipski A."/>
            <person name="Findeiss S."/>
            <person name="Freyhult E."/>
            <person name="Fulton L."/>
            <person name="Fulton R."/>
            <person name="Garcia A.C."/>
            <person name="Gardiner A."/>
            <person name="Garfield D.A."/>
            <person name="Garvin B.E."/>
            <person name="Gibson G."/>
            <person name="Gilbert D."/>
            <person name="Gnerre S."/>
            <person name="Godfrey J."/>
            <person name="Good R."/>
            <person name="Gotea V."/>
            <person name="Gravely B."/>
            <person name="Greenberg A.J."/>
            <person name="Griffiths-Jones S."/>
            <person name="Gross S."/>
            <person name="Guigo R."/>
            <person name="Gustafson E.A."/>
            <person name="Haerty W."/>
            <person name="Hahn M.W."/>
            <person name="Halligan D.L."/>
            <person name="Halpern A.L."/>
            <person name="Halter G.M."/>
            <person name="Han M.V."/>
            <person name="Heger A."/>
            <person name="Hillier L."/>
            <person name="Hinrichs A.S."/>
            <person name="Holmes I."/>
            <person name="Hoskins R.A."/>
            <person name="Hubisz M.J."/>
            <person name="Hultmark D."/>
            <person name="Huntley M.A."/>
            <person name="Jaffe D.B."/>
            <person name="Jagadeeshan S."/>
            <person name="Jeck W.R."/>
            <person name="Johnson J."/>
            <person name="Jones C.D."/>
            <person name="Jordan W.C."/>
            <person name="Karpen G.H."/>
            <person name="Kataoka E."/>
            <person name="Keightley P.D."/>
            <person name="Kheradpour P."/>
            <person name="Kirkness E.F."/>
            <person name="Koerich L.B."/>
            <person name="Kristiansen K."/>
            <person name="Kudrna D."/>
            <person name="Kulathinal R.J."/>
            <person name="Kumar S."/>
            <person name="Kwok R."/>
            <person name="Lander E."/>
            <person name="Langley C.H."/>
            <person name="Lapoint R."/>
            <person name="Lazzaro B.P."/>
            <person name="Lee S.J."/>
            <person name="Levesque L."/>
            <person name="Li R."/>
            <person name="Lin C.F."/>
            <person name="Lin M.F."/>
            <person name="Lindblad-Toh K."/>
            <person name="Llopart A."/>
            <person name="Long M."/>
            <person name="Low L."/>
            <person name="Lozovsky E."/>
            <person name="Lu J."/>
            <person name="Luo M."/>
            <person name="Machado C.A."/>
            <person name="Makalowski W."/>
            <person name="Marzo M."/>
            <person name="Matsuda M."/>
            <person name="Matzkin L."/>
            <person name="McAllister B."/>
            <person name="McBride C.S."/>
            <person name="McKernan B."/>
            <person name="McKernan K."/>
            <person name="Mendez-Lago M."/>
            <person name="Minx P."/>
            <person name="Mollenhauer M.U."/>
            <person name="Montooth K."/>
            <person name="Mount S.M."/>
            <person name="Mu X."/>
            <person name="Myers E."/>
            <person name="Negre B."/>
            <person name="Newfeld S."/>
            <person name="Nielsen R."/>
            <person name="Noor M.A."/>
            <person name="O'Grady P."/>
            <person name="Pachter L."/>
            <person name="Papaceit M."/>
            <person name="Parisi M.J."/>
            <person name="Parisi M."/>
            <person name="Parts L."/>
            <person name="Pedersen J.S."/>
            <person name="Pesole G."/>
            <person name="Phillippy A.M."/>
            <person name="Ponting C.P."/>
            <person name="Pop M."/>
            <person name="Porcelli D."/>
            <person name="Powell J.R."/>
            <person name="Prohaska S."/>
            <person name="Pruitt K."/>
            <person name="Puig M."/>
            <person name="Quesneville H."/>
            <person name="Ram K.R."/>
            <person name="Rand D."/>
            <person name="Rasmussen M.D."/>
            <person name="Reed L.K."/>
            <person name="Reenan R."/>
            <person name="Reily A."/>
            <person name="Remington K.A."/>
            <person name="Rieger T.T."/>
            <person name="Ritchie M.G."/>
            <person name="Robin C."/>
            <person name="Rogers Y.H."/>
            <person name="Rohde C."/>
            <person name="Rozas J."/>
            <person name="Rubenfield M.J."/>
            <person name="Ruiz A."/>
            <person name="Russo S."/>
            <person name="Salzberg S.L."/>
            <person name="Sanchez-Gracia A."/>
            <person name="Saranga D.J."/>
            <person name="Sato H."/>
            <person name="Schaeffer S.W."/>
            <person name="Schatz M.C."/>
            <person name="Schlenke T."/>
            <person name="Schwartz R."/>
            <person name="Segarra C."/>
            <person name="Singh R.S."/>
            <person name="Sirot L."/>
            <person name="Sirota M."/>
            <person name="Sisneros N.B."/>
            <person name="Smith C.D."/>
            <person name="Smith T.F."/>
            <person name="Spieth J."/>
            <person name="Stage D.E."/>
            <person name="Stark A."/>
            <person name="Stephan W."/>
            <person name="Strausberg R.L."/>
            <person name="Strempel S."/>
            <person name="Sturgill D."/>
            <person name="Sutton G."/>
            <person name="Sutton G.G."/>
            <person name="Tao W."/>
            <person name="Teichmann S."/>
            <person name="Tobari Y.N."/>
            <person name="Tomimura Y."/>
            <person name="Tsolas J.M."/>
            <person name="Valente V.L."/>
            <person name="Venter E."/>
            <person name="Venter J.C."/>
            <person name="Vicario S."/>
            <person name="Vieira F.G."/>
            <person name="Vilella A.J."/>
            <person name="Villasante A."/>
            <person name="Walenz B."/>
            <person name="Wang J."/>
            <person name="Wasserman M."/>
            <person name="Watts T."/>
            <person name="Wilson D."/>
            <person name="Wilson R.K."/>
            <person name="Wing R.A."/>
            <person name="Wolfner M.F."/>
            <person name="Wong A."/>
            <person name="Wong G.K."/>
            <person name="Wu C.I."/>
            <person name="Wu G."/>
            <person name="Yamamoto D."/>
            <person name="Yang H.P."/>
            <person name="Yang S.P."/>
            <person name="Yorke J.A."/>
            <person name="Yoshida K."/>
            <person name="Zdobnov E."/>
            <person name="Zhang P."/>
            <person name="Zhang Y."/>
            <person name="Zimin A.V."/>
            <person name="Baldwin J."/>
            <person name="Abdouelleil A."/>
            <person name="Abdulkadir J."/>
            <person name="Abebe A."/>
            <person name="Abera B."/>
            <person name="Abreu J."/>
            <person name="Acer S.C."/>
            <person name="Aftuck L."/>
            <person name="Alexander A."/>
            <person name="An P."/>
            <person name="Anderson E."/>
            <person name="Anderson S."/>
            <person name="Arachi H."/>
            <person name="Azer M."/>
            <person name="Bachantsang P."/>
            <person name="Barry A."/>
            <person name="Bayul T."/>
            <person name="Berlin A."/>
            <person name="Bessette D."/>
            <person name="Bloom T."/>
            <person name="Blye J."/>
            <person name="Boguslavskiy L."/>
            <person name="Bonnet C."/>
            <person name="Boukhgalter B."/>
            <person name="Bourzgui I."/>
            <person name="Brown A."/>
            <person name="Cahill P."/>
            <person name="Channer S."/>
            <person name="Cheshatsang Y."/>
            <person name="Chuda L."/>
            <person name="Citroen M."/>
            <person name="Collymore A."/>
            <person name="Cooke P."/>
            <person name="Costello M."/>
            <person name="D'Aco K."/>
            <person name="Daza R."/>
            <person name="De Haan G."/>
            <person name="DeGray S."/>
            <person name="DeMaso C."/>
            <person name="Dhargay N."/>
            <person name="Dooley K."/>
            <person name="Dooley E."/>
            <person name="Doricent M."/>
            <person name="Dorje P."/>
            <person name="Dorjee K."/>
            <person name="Dupes A."/>
            <person name="Elong R."/>
            <person name="Falk J."/>
            <person name="Farina A."/>
            <person name="Faro S."/>
            <person name="Ferguson D."/>
            <person name="Fisher S."/>
            <person name="Foley C.D."/>
            <person name="Franke A."/>
            <person name="Friedrich D."/>
            <person name="Gadbois L."/>
            <person name="Gearin G."/>
            <person name="Gearin C.R."/>
            <person name="Giannoukos G."/>
            <person name="Goode T."/>
            <person name="Graham J."/>
            <person name="Grandbois E."/>
            <person name="Grewal S."/>
            <person name="Gyaltsen K."/>
            <person name="Hafez N."/>
            <person name="Hagos B."/>
            <person name="Hall J."/>
            <person name="Henson C."/>
            <person name="Hollinger A."/>
            <person name="Honan T."/>
            <person name="Huard M.D."/>
            <person name="Hughes L."/>
            <person name="Hurhula B."/>
            <person name="Husby M.E."/>
            <person name="Kamat A."/>
            <person name="Kanga B."/>
            <person name="Kashin S."/>
            <person name="Khazanovich D."/>
            <person name="Kisner P."/>
            <person name="Lance K."/>
            <person name="Lara M."/>
            <person name="Lee W."/>
            <person name="Lennon N."/>
            <person name="Letendre F."/>
            <person name="LeVine R."/>
            <person name="Lipovsky A."/>
            <person name="Liu X."/>
            <person name="Liu J."/>
            <person name="Liu S."/>
            <person name="Lokyitsang T."/>
            <person name="Lokyitsang Y."/>
            <person name="Lubonja R."/>
            <person name="Lui A."/>
            <person name="MacDonald P."/>
            <person name="Magnisalis V."/>
            <person name="Maru K."/>
            <person name="Matthews C."/>
            <person name="McCusker W."/>
            <person name="McDonough S."/>
            <person name="Mehta T."/>
            <person name="Meldrim J."/>
            <person name="Meneus L."/>
            <person name="Mihai O."/>
            <person name="Mihalev A."/>
            <person name="Mihova T."/>
            <person name="Mittelman R."/>
            <person name="Mlenga V."/>
            <person name="Montmayeur A."/>
            <person name="Mulrain L."/>
            <person name="Navidi A."/>
            <person name="Naylor J."/>
            <person name="Negash T."/>
            <person name="Nguyen T."/>
            <person name="Nguyen N."/>
            <person name="Nicol R."/>
            <person name="Norbu C."/>
            <person name="Norbu N."/>
            <person name="Novod N."/>
            <person name="O'Neill B."/>
            <person name="Osman S."/>
            <person name="Markiewicz E."/>
            <person name="Oyono O.L."/>
            <person name="Patti C."/>
            <person name="Phunkhang P."/>
            <person name="Pierre F."/>
            <person name="Priest M."/>
            <person name="Raghuraman S."/>
            <person name="Rege F."/>
            <person name="Reyes R."/>
            <person name="Rise C."/>
            <person name="Rogov P."/>
            <person name="Ross K."/>
            <person name="Ryan E."/>
            <person name="Settipalli S."/>
            <person name="Shea T."/>
            <person name="Sherpa N."/>
            <person name="Shi L."/>
            <person name="Shih D."/>
            <person name="Sparrow T."/>
            <person name="Spaulding J."/>
            <person name="Stalker J."/>
            <person name="Stange-Thomann N."/>
            <person name="Stavropoulos S."/>
            <person name="Stone C."/>
            <person name="Strader C."/>
            <person name="Tesfaye S."/>
            <person name="Thomson T."/>
            <person name="Thoulutsang Y."/>
            <person name="Thoulutsang D."/>
            <person name="Topham K."/>
            <person name="Topping I."/>
            <person name="Tsamla T."/>
            <person name="Vassiliev H."/>
            <person name="Vo A."/>
            <person name="Wangchuk T."/>
            <person name="Wangdi T."/>
            <person name="Weiand M."/>
            <person name="Wilkinson J."/>
            <person name="Wilson A."/>
            <person name="Yadav S."/>
            <person name="Young G."/>
            <person name="Yu Q."/>
            <person name="Zembek L."/>
            <person name="Zhong D."/>
            <person name="Zimmer A."/>
            <person name="Zwirko Z."/>
            <person name="Jaffe D.B."/>
            <person name="Alvarez P."/>
            <person name="Brockman W."/>
            <person name="Butler J."/>
            <person name="Chin C."/>
            <person name="Gnerre S."/>
            <person name="Grabherr M."/>
            <person name="Kleber M."/>
            <person name="Mauceli E."/>
            <person name="MacCallum I."/>
        </authorList>
    </citation>
    <scope>NUCLEOTIDE SEQUENCE [LARGE SCALE GENOMIC DNA]</scope>
    <source>
        <strain evidence="9">Tucson 14024-0371.13</strain>
    </source>
</reference>
<dbReference type="KEGG" id="dan:6499043"/>
<accession>B3LY99</accession>
<feature type="domain" description="BPTI/Kunitz inhibitor" evidence="7">
    <location>
        <begin position="38"/>
        <end position="88"/>
    </location>
</feature>
<evidence type="ECO:0000256" key="1">
    <source>
        <dbReference type="ARBA" id="ARBA00004613"/>
    </source>
</evidence>
<evidence type="ECO:0000256" key="4">
    <source>
        <dbReference type="ARBA" id="ARBA00022900"/>
    </source>
</evidence>
<evidence type="ECO:0000256" key="6">
    <source>
        <dbReference type="SAM" id="SignalP"/>
    </source>
</evidence>
<keyword evidence="5" id="KW-1015">Disulfide bond</keyword>
<keyword evidence="3" id="KW-0646">Protease inhibitor</keyword>
<evidence type="ECO:0000256" key="5">
    <source>
        <dbReference type="ARBA" id="ARBA00023157"/>
    </source>
</evidence>
<evidence type="ECO:0000256" key="3">
    <source>
        <dbReference type="ARBA" id="ARBA00022690"/>
    </source>
</evidence>
<dbReference type="GO" id="GO:0004867">
    <property type="term" value="F:serine-type endopeptidase inhibitor activity"/>
    <property type="evidence" value="ECO:0007669"/>
    <property type="project" value="UniProtKB-KW"/>
</dbReference>
<protein>
    <recommendedName>
        <fullName evidence="7">BPTI/Kunitz inhibitor domain-containing protein</fullName>
    </recommendedName>
</protein>
<keyword evidence="6" id="KW-0732">Signal</keyword>
<dbReference type="Pfam" id="PF00014">
    <property type="entry name" value="Kunitz_BPTI"/>
    <property type="match status" value="1"/>
</dbReference>
<evidence type="ECO:0000256" key="2">
    <source>
        <dbReference type="ARBA" id="ARBA00022525"/>
    </source>
</evidence>
<evidence type="ECO:0000313" key="8">
    <source>
        <dbReference type="EMBL" id="EDV44003.2"/>
    </source>
</evidence>
<dbReference type="OrthoDB" id="4473401at2759"/>
<dbReference type="CDD" id="cd00109">
    <property type="entry name" value="Kunitz-type"/>
    <property type="match status" value="1"/>
</dbReference>